<accession>A0A380TFI2</accession>
<organism evidence="1">
    <name type="scientific">metagenome</name>
    <dbReference type="NCBI Taxonomy" id="256318"/>
    <lineage>
        <taxon>unclassified sequences</taxon>
        <taxon>metagenomes</taxon>
    </lineage>
</organism>
<reference evidence="1" key="1">
    <citation type="submission" date="2018-07" db="EMBL/GenBank/DDBJ databases">
        <authorList>
            <person name="Quirk P.G."/>
            <person name="Krulwich T.A."/>
        </authorList>
    </citation>
    <scope>NUCLEOTIDE SEQUENCE</scope>
</reference>
<evidence type="ECO:0000313" key="1">
    <source>
        <dbReference type="EMBL" id="SUS06797.1"/>
    </source>
</evidence>
<protein>
    <submittedName>
        <fullName evidence="1">Uncharacterized protein</fullName>
    </submittedName>
</protein>
<dbReference type="EMBL" id="UIDG01000257">
    <property type="protein sequence ID" value="SUS06797.1"/>
    <property type="molecule type" value="Genomic_DNA"/>
</dbReference>
<gene>
    <name evidence="1" type="ORF">DF3PB_330006</name>
</gene>
<name>A0A380TFI2_9ZZZZ</name>
<sequence>MSRRKSAAPAAASAELIRPLLRHGARFFTPGPEIVNTAAWLAHLDIIEVRTALVVRCADPLDQDYPPPSRDCDGLIALRPEVDEGGGDYRCPSCERIVFPAADEKRRYPQTTVVLKRSGIERYLVNALGAPAKGRSFCDGVLKLPTAGLNAFVCLVEFCSDRQYLRRATAIAQPCVYVTIEPDTPGRLLADAGIRHVELADILTGKVCLTDQLTDAATSASSTMANVDVAILATGALMVGTPAAQSSRRRRFAVQAHPTGFWVDDRLIVDPSRSSACRILQALVQQYAEALAAGADVRALSVEDLADTVEEGEADARDAESIRRTIDRVRDQICAAIRRDSGRAIGVNDIIETVSRTGTLKGAKGYRLNPRTVVLAATAP</sequence>
<proteinExistence type="predicted"/>
<dbReference type="AlphaFoldDB" id="A0A380TFI2"/>